<dbReference type="PRINTS" id="PR00412">
    <property type="entry name" value="EPOXHYDRLASE"/>
</dbReference>
<dbReference type="GO" id="GO:0016020">
    <property type="term" value="C:membrane"/>
    <property type="evidence" value="ECO:0007669"/>
    <property type="project" value="TreeGrafter"/>
</dbReference>
<feature type="domain" description="AB hydrolase-1" evidence="3">
    <location>
        <begin position="42"/>
        <end position="277"/>
    </location>
</feature>
<dbReference type="InterPro" id="IPR000073">
    <property type="entry name" value="AB_hydrolase_1"/>
</dbReference>
<protein>
    <submittedName>
        <fullName evidence="4">Alpha/beta hydrolase</fullName>
    </submittedName>
</protein>
<evidence type="ECO:0000256" key="1">
    <source>
        <dbReference type="ARBA" id="ARBA00022801"/>
    </source>
</evidence>
<feature type="region of interest" description="Disordered" evidence="2">
    <location>
        <begin position="1"/>
        <end position="24"/>
    </location>
</feature>
<dbReference type="SUPFAM" id="SSF53474">
    <property type="entry name" value="alpha/beta-Hydrolases"/>
    <property type="match status" value="1"/>
</dbReference>
<comment type="caution">
    <text evidence="4">The sequence shown here is derived from an EMBL/GenBank/DDBJ whole genome shotgun (WGS) entry which is preliminary data.</text>
</comment>
<dbReference type="AlphaFoldDB" id="A0A433XJY4"/>
<dbReference type="PRINTS" id="PR00111">
    <property type="entry name" value="ABHYDROLASE"/>
</dbReference>
<dbReference type="InterPro" id="IPR000639">
    <property type="entry name" value="Epox_hydrolase-like"/>
</dbReference>
<evidence type="ECO:0000256" key="2">
    <source>
        <dbReference type="SAM" id="MobiDB-lite"/>
    </source>
</evidence>
<organism evidence="4 5">
    <name type="scientific">Arsenicitalea aurantiaca</name>
    <dbReference type="NCBI Taxonomy" id="1783274"/>
    <lineage>
        <taxon>Bacteria</taxon>
        <taxon>Pseudomonadati</taxon>
        <taxon>Pseudomonadota</taxon>
        <taxon>Alphaproteobacteria</taxon>
        <taxon>Hyphomicrobiales</taxon>
        <taxon>Devosiaceae</taxon>
        <taxon>Arsenicitalea</taxon>
    </lineage>
</organism>
<gene>
    <name evidence="4" type="ORF">EMQ25_00095</name>
</gene>
<keyword evidence="1 4" id="KW-0378">Hydrolase</keyword>
<keyword evidence="5" id="KW-1185">Reference proteome</keyword>
<evidence type="ECO:0000259" key="3">
    <source>
        <dbReference type="Pfam" id="PF12697"/>
    </source>
</evidence>
<dbReference type="Proteomes" id="UP000281547">
    <property type="component" value="Unassembled WGS sequence"/>
</dbReference>
<dbReference type="InterPro" id="IPR029058">
    <property type="entry name" value="AB_hydrolase_fold"/>
</dbReference>
<dbReference type="Gene3D" id="3.40.50.1820">
    <property type="entry name" value="alpha/beta hydrolase"/>
    <property type="match status" value="1"/>
</dbReference>
<dbReference type="PANTHER" id="PTHR43798">
    <property type="entry name" value="MONOACYLGLYCEROL LIPASE"/>
    <property type="match status" value="1"/>
</dbReference>
<feature type="compositionally biased region" description="Pro residues" evidence="2">
    <location>
        <begin position="1"/>
        <end position="10"/>
    </location>
</feature>
<sequence length="287" mass="30808">MARQPVPVPKPASQHPSLHPPQYLERPEGRLAYDDQGTGPLVVLVPGLGDLRSEYRFLAPQLVEAGFRVISLDLRGHGQSDMGWSDYRASAVGSDVIALIEHLNEGPALIVGTSMGAAAAVWAAAERREAVAGLALVGPFVRDVPQPLHKRLLQGAMLRLVLSNPLAPKLWGAAFRSFHRILPADFDEHRARLVANLSEPGRLDALRGMIFASKAEIEARLALVKAPVRVVMGTADPDFADPAAEAAFVAQRLGGSIMMVEGAGHYPHVESPGPVAADLVAFFKRVR</sequence>
<reference evidence="4 5" key="1">
    <citation type="journal article" date="2016" name="Int. J. Syst. Evol. Microbiol.">
        <title>Arsenicitalea aurantiaca gen. nov., sp. nov., a new member of the family Hyphomicrobiaceae, isolated from high-arsenic sediment.</title>
        <authorList>
            <person name="Mu Y."/>
            <person name="Zhou L."/>
            <person name="Zeng X.C."/>
            <person name="Liu L."/>
            <person name="Pan Y."/>
            <person name="Chen X."/>
            <person name="Wang J."/>
            <person name="Li S."/>
            <person name="Li W.J."/>
            <person name="Wang Y."/>
        </authorList>
    </citation>
    <scope>NUCLEOTIDE SEQUENCE [LARGE SCALE GENOMIC DNA]</scope>
    <source>
        <strain evidence="4 5">42-50</strain>
    </source>
</reference>
<evidence type="ECO:0000313" key="5">
    <source>
        <dbReference type="Proteomes" id="UP000281547"/>
    </source>
</evidence>
<evidence type="ECO:0000313" key="4">
    <source>
        <dbReference type="EMBL" id="RUT34401.1"/>
    </source>
</evidence>
<dbReference type="EMBL" id="RZNJ01000001">
    <property type="protein sequence ID" value="RUT34401.1"/>
    <property type="molecule type" value="Genomic_DNA"/>
</dbReference>
<proteinExistence type="predicted"/>
<dbReference type="GO" id="GO:0016787">
    <property type="term" value="F:hydrolase activity"/>
    <property type="evidence" value="ECO:0007669"/>
    <property type="project" value="UniProtKB-KW"/>
</dbReference>
<dbReference type="PANTHER" id="PTHR43798:SF31">
    <property type="entry name" value="AB HYDROLASE SUPERFAMILY PROTEIN YCLE"/>
    <property type="match status" value="1"/>
</dbReference>
<accession>A0A433XJY4</accession>
<dbReference type="Pfam" id="PF12697">
    <property type="entry name" value="Abhydrolase_6"/>
    <property type="match status" value="1"/>
</dbReference>
<name>A0A433XJY4_9HYPH</name>
<dbReference type="InterPro" id="IPR050266">
    <property type="entry name" value="AB_hydrolase_sf"/>
</dbReference>